<comment type="similarity">
    <text evidence="1">Belongs to the TPD52 family.</text>
</comment>
<dbReference type="GO" id="GO:0005737">
    <property type="term" value="C:cytoplasm"/>
    <property type="evidence" value="ECO:0007669"/>
    <property type="project" value="TreeGrafter"/>
</dbReference>
<keyword evidence="4" id="KW-1185">Reference proteome</keyword>
<reference evidence="3" key="1">
    <citation type="submission" date="2025-08" db="UniProtKB">
        <authorList>
            <consortium name="Ensembl"/>
        </authorList>
    </citation>
    <scope>IDENTIFICATION</scope>
</reference>
<dbReference type="PANTHER" id="PTHR19307:SF13">
    <property type="entry name" value="TUMOR PROTEIN D54"/>
    <property type="match status" value="1"/>
</dbReference>
<dbReference type="InParanoid" id="A0A3Q1EHE1"/>
<dbReference type="GeneTree" id="ENSGT00940000155572"/>
<evidence type="ECO:0000313" key="3">
    <source>
        <dbReference type="Ensembl" id="ENSAPOP00000002809.1"/>
    </source>
</evidence>
<reference evidence="3" key="2">
    <citation type="submission" date="2025-09" db="UniProtKB">
        <authorList>
            <consortium name="Ensembl"/>
        </authorList>
    </citation>
    <scope>IDENTIFICATION</scope>
</reference>
<dbReference type="InterPro" id="IPR007327">
    <property type="entry name" value="TPD52"/>
</dbReference>
<dbReference type="AlphaFoldDB" id="A0A3Q1EHE1"/>
<name>A0A3Q1EHE1_9TELE</name>
<dbReference type="PANTHER" id="PTHR19307">
    <property type="entry name" value="TUMOR PROTEIN D52"/>
    <property type="match status" value="1"/>
</dbReference>
<dbReference type="STRING" id="80966.ENSAPOP00000002809"/>
<keyword evidence="2" id="KW-0175">Coiled coil</keyword>
<dbReference type="Proteomes" id="UP000257200">
    <property type="component" value="Unplaced"/>
</dbReference>
<evidence type="ECO:0000256" key="2">
    <source>
        <dbReference type="ARBA" id="ARBA00023054"/>
    </source>
</evidence>
<accession>A0A3Q1EHE1</accession>
<evidence type="ECO:0000313" key="4">
    <source>
        <dbReference type="Proteomes" id="UP000257200"/>
    </source>
</evidence>
<dbReference type="Ensembl" id="ENSAPOT00000012812.1">
    <property type="protein sequence ID" value="ENSAPOP00000002809.1"/>
    <property type="gene ID" value="ENSAPOG00000004234.1"/>
</dbReference>
<proteinExistence type="inferred from homology"/>
<sequence length="188" mass="20915">MSRHGYSGASSSVHFSSRIIDNGCSPADLTQEDVDNLRFELAKVDDEIHTLRQVLLTKENYAADIRRQLGISPLSNIKQNLSKGWHEVQTSAPYLSASATLDDISHSNVYVRTRDSLSHAGHVTSAALSSMGVAITRRLAEMRRWCDVAHVSVFIFLLPTPQSSASSKPTTPHHQCPDYETFQYIQVF</sequence>
<dbReference type="Pfam" id="PF04201">
    <property type="entry name" value="TPD52"/>
    <property type="match status" value="1"/>
</dbReference>
<organism evidence="3 4">
    <name type="scientific">Acanthochromis polyacanthus</name>
    <name type="common">spiny chromis</name>
    <dbReference type="NCBI Taxonomy" id="80966"/>
    <lineage>
        <taxon>Eukaryota</taxon>
        <taxon>Metazoa</taxon>
        <taxon>Chordata</taxon>
        <taxon>Craniata</taxon>
        <taxon>Vertebrata</taxon>
        <taxon>Euteleostomi</taxon>
        <taxon>Actinopterygii</taxon>
        <taxon>Neopterygii</taxon>
        <taxon>Teleostei</taxon>
        <taxon>Neoteleostei</taxon>
        <taxon>Acanthomorphata</taxon>
        <taxon>Ovalentaria</taxon>
        <taxon>Pomacentridae</taxon>
        <taxon>Acanthochromis</taxon>
    </lineage>
</organism>
<protein>
    <submittedName>
        <fullName evidence="3">Tpd52 like 2a</fullName>
    </submittedName>
</protein>
<evidence type="ECO:0000256" key="1">
    <source>
        <dbReference type="ARBA" id="ARBA00005702"/>
    </source>
</evidence>